<name>A0ABS3MXT8_9BACI</name>
<comment type="subcellular location">
    <subcellularLocation>
        <location evidence="8">Cytoplasm</location>
    </subcellularLocation>
</comment>
<evidence type="ECO:0000256" key="7">
    <source>
        <dbReference type="ARBA" id="ARBA00049972"/>
    </source>
</evidence>
<keyword evidence="11" id="KW-1185">Reference proteome</keyword>
<dbReference type="PROSITE" id="PS00631">
    <property type="entry name" value="CYTOSOL_AP"/>
    <property type="match status" value="1"/>
</dbReference>
<feature type="active site" evidence="8">
    <location>
        <position position="283"/>
    </location>
</feature>
<feature type="binding site" evidence="8">
    <location>
        <position position="276"/>
    </location>
    <ligand>
        <name>Mn(2+)</name>
        <dbReference type="ChEBI" id="CHEBI:29035"/>
        <label>2</label>
    </ligand>
</feature>
<dbReference type="InterPro" id="IPR000819">
    <property type="entry name" value="Peptidase_M17_C"/>
</dbReference>
<dbReference type="EC" id="3.4.11.10" evidence="8"/>
<feature type="binding site" evidence="8">
    <location>
        <position position="355"/>
    </location>
    <ligand>
        <name>Mn(2+)</name>
        <dbReference type="ChEBI" id="CHEBI:29035"/>
        <label>2</label>
    </ligand>
</feature>
<keyword evidence="8" id="KW-0963">Cytoplasm</keyword>
<accession>A0ABS3MXT8</accession>
<evidence type="ECO:0000259" key="9">
    <source>
        <dbReference type="PROSITE" id="PS00631"/>
    </source>
</evidence>
<evidence type="ECO:0000256" key="5">
    <source>
        <dbReference type="ARBA" id="ARBA00022670"/>
    </source>
</evidence>
<dbReference type="GO" id="GO:0004177">
    <property type="term" value="F:aminopeptidase activity"/>
    <property type="evidence" value="ECO:0007669"/>
    <property type="project" value="UniProtKB-KW"/>
</dbReference>
<keyword evidence="5 8" id="KW-0645">Protease</keyword>
<evidence type="ECO:0000256" key="3">
    <source>
        <dbReference type="ARBA" id="ARBA00009528"/>
    </source>
</evidence>
<evidence type="ECO:0000256" key="2">
    <source>
        <dbReference type="ARBA" id="ARBA00000967"/>
    </source>
</evidence>
<comment type="catalytic activity">
    <reaction evidence="1 8">
        <text>Release of an N-terminal amino acid, Xaa-|-Yaa-, in which Xaa is preferably Leu, but may be other amino acids including Pro although not Arg or Lys, and Yaa may be Pro. Amino acid amides and methyl esters are also readily hydrolyzed, but rates on arylamides are exceedingly low.</text>
        <dbReference type="EC" id="3.4.11.1"/>
    </reaction>
</comment>
<dbReference type="Gene3D" id="3.40.630.10">
    <property type="entry name" value="Zn peptidases"/>
    <property type="match status" value="1"/>
</dbReference>
<dbReference type="NCBIfam" id="NF002074">
    <property type="entry name" value="PRK00913.1-4"/>
    <property type="match status" value="1"/>
</dbReference>
<dbReference type="Pfam" id="PF02789">
    <property type="entry name" value="Peptidase_M17_N"/>
    <property type="match status" value="1"/>
</dbReference>
<dbReference type="PANTHER" id="PTHR11963:SF23">
    <property type="entry name" value="CYTOSOL AMINOPEPTIDASE"/>
    <property type="match status" value="1"/>
</dbReference>
<dbReference type="Pfam" id="PF00883">
    <property type="entry name" value="Peptidase_M17"/>
    <property type="match status" value="1"/>
</dbReference>
<feature type="active site" evidence="8">
    <location>
        <position position="357"/>
    </location>
</feature>
<feature type="binding site" evidence="8">
    <location>
        <position position="294"/>
    </location>
    <ligand>
        <name>Mn(2+)</name>
        <dbReference type="ChEBI" id="CHEBI:29035"/>
        <label>2</label>
    </ligand>
</feature>
<evidence type="ECO:0000313" key="11">
    <source>
        <dbReference type="Proteomes" id="UP000663981"/>
    </source>
</evidence>
<keyword evidence="6 8" id="KW-0378">Hydrolase</keyword>
<dbReference type="InterPro" id="IPR023042">
    <property type="entry name" value="Peptidase_M17_leu_NH2_pept"/>
</dbReference>
<dbReference type="NCBIfam" id="NF002073">
    <property type="entry name" value="PRK00913.1-2"/>
    <property type="match status" value="1"/>
</dbReference>
<comment type="catalytic activity">
    <reaction evidence="2 8">
        <text>Release of an N-terminal amino acid, preferentially leucine, but not glutamic or aspartic acids.</text>
        <dbReference type="EC" id="3.4.11.10"/>
    </reaction>
</comment>
<evidence type="ECO:0000313" key="10">
    <source>
        <dbReference type="EMBL" id="MBO1510842.1"/>
    </source>
</evidence>
<protein>
    <recommendedName>
        <fullName evidence="8">Probable cytosol aminopeptidase</fullName>
        <ecNumber evidence="8">3.4.11.1</ecNumber>
    </recommendedName>
    <alternativeName>
        <fullName evidence="8">Leucine aminopeptidase</fullName>
        <shortName evidence="8">LAP</shortName>
        <ecNumber evidence="8">3.4.11.10</ecNumber>
    </alternativeName>
    <alternativeName>
        <fullName evidence="8">Leucyl aminopeptidase</fullName>
    </alternativeName>
</protein>
<dbReference type="NCBIfam" id="NF002083">
    <property type="entry name" value="PRK00913.3-5"/>
    <property type="match status" value="1"/>
</dbReference>
<dbReference type="PRINTS" id="PR00481">
    <property type="entry name" value="LAMNOPPTDASE"/>
</dbReference>
<feature type="binding site" evidence="8">
    <location>
        <position position="353"/>
    </location>
    <ligand>
        <name>Mn(2+)</name>
        <dbReference type="ChEBI" id="CHEBI:29035"/>
        <label>1</label>
    </ligand>
</feature>
<feature type="binding site" evidence="8">
    <location>
        <position position="271"/>
    </location>
    <ligand>
        <name>Mn(2+)</name>
        <dbReference type="ChEBI" id="CHEBI:29035"/>
        <label>2</label>
    </ligand>
</feature>
<dbReference type="Proteomes" id="UP000663981">
    <property type="component" value="Unassembled WGS sequence"/>
</dbReference>
<evidence type="ECO:0000256" key="4">
    <source>
        <dbReference type="ARBA" id="ARBA00022438"/>
    </source>
</evidence>
<feature type="domain" description="Cytosol aminopeptidase" evidence="9">
    <location>
        <begin position="351"/>
        <end position="358"/>
    </location>
</feature>
<dbReference type="EC" id="3.4.11.1" evidence="8"/>
<evidence type="ECO:0000256" key="6">
    <source>
        <dbReference type="ARBA" id="ARBA00022801"/>
    </source>
</evidence>
<feature type="binding site" evidence="8">
    <location>
        <position position="355"/>
    </location>
    <ligand>
        <name>Mn(2+)</name>
        <dbReference type="ChEBI" id="CHEBI:29035"/>
        <label>1</label>
    </ligand>
</feature>
<keyword evidence="8" id="KW-0479">Metal-binding</keyword>
<dbReference type="PANTHER" id="PTHR11963">
    <property type="entry name" value="LEUCINE AMINOPEPTIDASE-RELATED"/>
    <property type="match status" value="1"/>
</dbReference>
<dbReference type="SUPFAM" id="SSF53187">
    <property type="entry name" value="Zn-dependent exopeptidases"/>
    <property type="match status" value="1"/>
</dbReference>
<evidence type="ECO:0000256" key="8">
    <source>
        <dbReference type="HAMAP-Rule" id="MF_00181"/>
    </source>
</evidence>
<evidence type="ECO:0000256" key="1">
    <source>
        <dbReference type="ARBA" id="ARBA00000135"/>
    </source>
</evidence>
<feature type="binding site" evidence="8">
    <location>
        <position position="276"/>
    </location>
    <ligand>
        <name>Mn(2+)</name>
        <dbReference type="ChEBI" id="CHEBI:29035"/>
        <label>1</label>
    </ligand>
</feature>
<dbReference type="InterPro" id="IPR008283">
    <property type="entry name" value="Peptidase_M17_N"/>
</dbReference>
<organism evidence="10 11">
    <name type="scientific">Metabacillus bambusae</name>
    <dbReference type="NCBI Taxonomy" id="2795218"/>
    <lineage>
        <taxon>Bacteria</taxon>
        <taxon>Bacillati</taxon>
        <taxon>Bacillota</taxon>
        <taxon>Bacilli</taxon>
        <taxon>Bacillales</taxon>
        <taxon>Bacillaceae</taxon>
        <taxon>Metabacillus</taxon>
    </lineage>
</organism>
<sequence>MEVLLLFKVHNQLELNEKHETLVIGLYQQNSKLSGLAADLDNQLDGQITELMKAGDLSTKRKLITKVHTLGRLAIKRIYFVGLGKEKEIKFDSIREVFGTLFKAIQEAKIQDVTIALDTFVTDYLDQSESAHALAEAFALSTYKIIDYKQKANEPEKNIEKIHVVANTEEMDEIKSGLEVGYAFGMGTNSARTLTNMPPNLLTATELAEYSIELAKKYQFEVEILEKEEMERLGMGALLAVNKGSEEPPKMIVLKYQGKEEWTDVIGLVGKGITYDTGGYSIKPKDGIVGMKTDMGGAAAVLGAMEIIGEIKPEQNVVAVIPSTDNMISGGAFKPDDVIVSLSGKTIEVLNTDAEGRLALADGITYAKHHGANYLVDIATLTGGVIIALGTETTGAMTNNEELFEQVLQASHECKEPIWRLPITEKDKKRVRNSKMADLNNSPGREGHAIMAGTFIGEFAESTPWVHLDIAGTATTSKDSDLGPEGATGVMARTLAAFVERFETGR</sequence>
<comment type="cofactor">
    <cofactor evidence="8">
        <name>Mn(2+)</name>
        <dbReference type="ChEBI" id="CHEBI:29035"/>
    </cofactor>
    <text evidence="8">Binds 2 manganese ions per subunit.</text>
</comment>
<keyword evidence="8" id="KW-0464">Manganese</keyword>
<dbReference type="CDD" id="cd00433">
    <property type="entry name" value="Peptidase_M17"/>
    <property type="match status" value="1"/>
</dbReference>
<proteinExistence type="inferred from homology"/>
<dbReference type="EMBL" id="JAGDEL010000002">
    <property type="protein sequence ID" value="MBO1510842.1"/>
    <property type="molecule type" value="Genomic_DNA"/>
</dbReference>
<dbReference type="InterPro" id="IPR043472">
    <property type="entry name" value="Macro_dom-like"/>
</dbReference>
<gene>
    <name evidence="8" type="primary">pepA</name>
    <name evidence="10" type="ORF">I7822_03940</name>
</gene>
<dbReference type="SUPFAM" id="SSF52949">
    <property type="entry name" value="Macro domain-like"/>
    <property type="match status" value="1"/>
</dbReference>
<comment type="function">
    <text evidence="7 8">Presumably involved in the processing and regular turnover of intracellular proteins. Catalyzes the removal of unsubstituted N-terminal amino acids from various peptides.</text>
</comment>
<dbReference type="InterPro" id="IPR011356">
    <property type="entry name" value="Leucine_aapep/pepB"/>
</dbReference>
<comment type="similarity">
    <text evidence="3 8">Belongs to the peptidase M17 family.</text>
</comment>
<reference evidence="10 11" key="1">
    <citation type="submission" date="2021-03" db="EMBL/GenBank/DDBJ databases">
        <title>Whole genome sequence of Metabacillus bambusae BG109.</title>
        <authorList>
            <person name="Jeong J.W."/>
        </authorList>
    </citation>
    <scope>NUCLEOTIDE SEQUENCE [LARGE SCALE GENOMIC DNA]</scope>
    <source>
        <strain evidence="10 11">BG109</strain>
    </source>
</reference>
<keyword evidence="4 8" id="KW-0031">Aminopeptidase</keyword>
<comment type="caution">
    <text evidence="10">The sequence shown here is derived from an EMBL/GenBank/DDBJ whole genome shotgun (WGS) entry which is preliminary data.</text>
</comment>
<dbReference type="Gene3D" id="3.40.220.10">
    <property type="entry name" value="Leucine Aminopeptidase, subunit E, domain 1"/>
    <property type="match status" value="1"/>
</dbReference>
<dbReference type="HAMAP" id="MF_00181">
    <property type="entry name" value="Cytosol_peptidase_M17"/>
    <property type="match status" value="1"/>
</dbReference>